<proteinExistence type="predicted"/>
<reference evidence="4 5" key="1">
    <citation type="submission" date="2017-03" db="EMBL/GenBank/DDBJ databases">
        <title>Draft genome sequence of Streptomyces scabrisporus NF3, endophyte isolated from Amphipterygium adstringens.</title>
        <authorList>
            <person name="Vazquez M."/>
            <person name="Ceapa C.D."/>
            <person name="Rodriguez Luna D."/>
            <person name="Sanchez Esquivel S."/>
        </authorList>
    </citation>
    <scope>NUCLEOTIDE SEQUENCE [LARGE SCALE GENOMIC DNA]</scope>
    <source>
        <strain evidence="4 5">NF3</strain>
    </source>
</reference>
<feature type="compositionally biased region" description="Basic and acidic residues" evidence="2">
    <location>
        <begin position="86"/>
        <end position="99"/>
    </location>
</feature>
<keyword evidence="1" id="KW-0227">DNA damage</keyword>
<dbReference type="InterPro" id="IPR036388">
    <property type="entry name" value="WH-like_DNA-bd_sf"/>
</dbReference>
<dbReference type="GO" id="GO:0006281">
    <property type="term" value="P:DNA repair"/>
    <property type="evidence" value="ECO:0007669"/>
    <property type="project" value="InterPro"/>
</dbReference>
<evidence type="ECO:0000256" key="1">
    <source>
        <dbReference type="ARBA" id="ARBA00022763"/>
    </source>
</evidence>
<dbReference type="STRING" id="159449.B4N89_10025"/>
<dbReference type="SUPFAM" id="SSF46767">
    <property type="entry name" value="Methylated DNA-protein cysteine methyltransferase, C-terminal domain"/>
    <property type="match status" value="1"/>
</dbReference>
<organism evidence="4 5">
    <name type="scientific">Embleya scabrispora</name>
    <dbReference type="NCBI Taxonomy" id="159449"/>
    <lineage>
        <taxon>Bacteria</taxon>
        <taxon>Bacillati</taxon>
        <taxon>Actinomycetota</taxon>
        <taxon>Actinomycetes</taxon>
        <taxon>Kitasatosporales</taxon>
        <taxon>Streptomycetaceae</taxon>
        <taxon>Embleya</taxon>
    </lineage>
</organism>
<keyword evidence="4" id="KW-0489">Methyltransferase</keyword>
<dbReference type="OrthoDB" id="9132167at2"/>
<accession>A0A1T3NWL1</accession>
<name>A0A1T3NWL1_9ACTN</name>
<dbReference type="Pfam" id="PF01035">
    <property type="entry name" value="DNA_binding_1"/>
    <property type="match status" value="1"/>
</dbReference>
<sequence length="114" mass="12493">MSDPNPFAERVLDLVERIPAGRVMAYGDIAEALQDGGPRQVGRVMALYGGGVPWWRVVRADGSLPSSHAVRAPKHYRAEGTPLRSGGERVDMTRARWTPDPDDVPQEPELPPIP</sequence>
<protein>
    <submittedName>
        <fullName evidence="4">Cysteine methyltransferase</fullName>
    </submittedName>
</protein>
<feature type="domain" description="Methylated-DNA-[protein]-cysteine S-methyltransferase DNA binding" evidence="3">
    <location>
        <begin position="6"/>
        <end position="68"/>
    </location>
</feature>
<gene>
    <name evidence="4" type="ORF">B4N89_10025</name>
</gene>
<dbReference type="GO" id="GO:0008168">
    <property type="term" value="F:methyltransferase activity"/>
    <property type="evidence" value="ECO:0007669"/>
    <property type="project" value="UniProtKB-KW"/>
</dbReference>
<dbReference type="RefSeq" id="WP_078975540.1">
    <property type="nucleotide sequence ID" value="NZ_MWQN01000001.1"/>
</dbReference>
<evidence type="ECO:0000259" key="3">
    <source>
        <dbReference type="Pfam" id="PF01035"/>
    </source>
</evidence>
<evidence type="ECO:0000313" key="5">
    <source>
        <dbReference type="Proteomes" id="UP000190037"/>
    </source>
</evidence>
<evidence type="ECO:0000313" key="4">
    <source>
        <dbReference type="EMBL" id="OPC81236.1"/>
    </source>
</evidence>
<dbReference type="InterPro" id="IPR052520">
    <property type="entry name" value="ATL_DNA_repair"/>
</dbReference>
<dbReference type="CDD" id="cd06445">
    <property type="entry name" value="ATase"/>
    <property type="match status" value="1"/>
</dbReference>
<dbReference type="InterPro" id="IPR036217">
    <property type="entry name" value="MethylDNA_cys_MeTrfase_DNAb"/>
</dbReference>
<evidence type="ECO:0000256" key="2">
    <source>
        <dbReference type="SAM" id="MobiDB-lite"/>
    </source>
</evidence>
<dbReference type="InterPro" id="IPR014048">
    <property type="entry name" value="MethylDNA_cys_MeTrfase_DNA-bd"/>
</dbReference>
<feature type="region of interest" description="Disordered" evidence="2">
    <location>
        <begin position="66"/>
        <end position="114"/>
    </location>
</feature>
<dbReference type="Gene3D" id="1.10.10.10">
    <property type="entry name" value="Winged helix-like DNA-binding domain superfamily/Winged helix DNA-binding domain"/>
    <property type="match status" value="1"/>
</dbReference>
<dbReference type="Proteomes" id="UP000190037">
    <property type="component" value="Unassembled WGS sequence"/>
</dbReference>
<dbReference type="AlphaFoldDB" id="A0A1T3NWL1"/>
<dbReference type="PANTHER" id="PTHR42942">
    <property type="entry name" value="6-O-METHYLGUANINE DNA METHYLTRANSFERASE"/>
    <property type="match status" value="1"/>
</dbReference>
<dbReference type="GO" id="GO:0032259">
    <property type="term" value="P:methylation"/>
    <property type="evidence" value="ECO:0007669"/>
    <property type="project" value="UniProtKB-KW"/>
</dbReference>
<dbReference type="PANTHER" id="PTHR42942:SF1">
    <property type="entry name" value="ALKYLTRANSFERASE-LIKE PROTEIN 1"/>
    <property type="match status" value="1"/>
</dbReference>
<dbReference type="EMBL" id="MWQN01000001">
    <property type="protein sequence ID" value="OPC81236.1"/>
    <property type="molecule type" value="Genomic_DNA"/>
</dbReference>
<comment type="caution">
    <text evidence="4">The sequence shown here is derived from an EMBL/GenBank/DDBJ whole genome shotgun (WGS) entry which is preliminary data.</text>
</comment>
<keyword evidence="5" id="KW-1185">Reference proteome</keyword>
<keyword evidence="4" id="KW-0808">Transferase</keyword>